<feature type="region of interest" description="Disordered" evidence="1">
    <location>
        <begin position="59"/>
        <end position="79"/>
    </location>
</feature>
<protein>
    <recommendedName>
        <fullName evidence="2">THSD1 third Ig-like domain-containing protein</fullName>
    </recommendedName>
</protein>
<name>A0A7R9ABY0_9CRUS</name>
<proteinExistence type="predicted"/>
<dbReference type="Gene3D" id="2.20.100.10">
    <property type="entry name" value="Thrombospondin type-1 (TSP1) repeat"/>
    <property type="match status" value="1"/>
</dbReference>
<dbReference type="EMBL" id="CAJPEV010003318">
    <property type="protein sequence ID" value="CAG0899501.1"/>
    <property type="molecule type" value="Genomic_DNA"/>
</dbReference>
<gene>
    <name evidence="3" type="ORF">DSTB1V02_LOCUS10919</name>
</gene>
<evidence type="ECO:0000313" key="3">
    <source>
        <dbReference type="EMBL" id="CAD7251152.1"/>
    </source>
</evidence>
<sequence length="881" mass="97303">MALIPVVVLEMTWKELMIDFLFHGVAHASIVTRPHSTYSPDVPRFLAGVSSDDALARRETHGTETPAKEANARGRGAPRWGAERGRIAASVRVSVSEDGRSSDSDTSAVVAESDGNEGEGVPRRKKLSARAPEERHGIGKERPSSCRPSTAERVLGNAGGRCSGAISATSPHVAFHGDLLVTYNVTYPTLGLARASPAYEIRLWDPFAGERELASRSVFASRAPEGTLVFPCGTVYHEGLHRITLTRSGEDVDIDRISVLVRWPPATFRLPDRVHAYANDLTVRVDFPEILCGPSGRNLTTWFDIWDSTRRVVSTRTTTKNAFGAVSTEIVVPCRILGPNDRFRAILWAESAEIGRKWKVASSSEVKVDLGPDFLFRMDPHRDSVFPCSSAVAVRYRIPPCAGEKERIRVYGRRNAESSRKDEYLEEVILTLRQGKAEFECWKFNETYAEYCLKYVNVDPLGRVRVLDTLCIPTFLPDHAEDGGWRDWSEWSPCMGVCRRGKKIRHRVCHPLASHPFCSGPSLEESECEMEECNLPSSGGVHTLVRTPSQQECGCGCELSITPGIATFLLVDAKDCNDTSIWFLQVPRVSGPAAVGFLLFGCVENRANVGVEPFVYPVRGFRVPHRSRYLISKTGEVEESGRVKVNVSYLRLRGEFLIREGWGEYGELRLRGRSPRDATVIVSKTEQLSLILHTDSSTSNVTSLHFLGFSALLSFTGRLSRAGMTTRGGPSFGEHWEAVESLGPHSQTEATRFSTLYALVPNHRPSRSGPHSQTEATRFRTLYALVPNHRPSRSGPHSQTEATRFSTLYALVPNHRPDVSHIKSLAASAILSFRWVRPAPKASFTATATTSVGIRSADWRTDLASTPHDSGFSTPGGYLTI</sequence>
<evidence type="ECO:0000259" key="2">
    <source>
        <dbReference type="Pfam" id="PF24311"/>
    </source>
</evidence>
<dbReference type="InterPro" id="IPR000884">
    <property type="entry name" value="TSP1_rpt"/>
</dbReference>
<feature type="domain" description="THSD1 third Ig-like" evidence="2">
    <location>
        <begin position="388"/>
        <end position="458"/>
    </location>
</feature>
<dbReference type="Proteomes" id="UP000677054">
    <property type="component" value="Unassembled WGS sequence"/>
</dbReference>
<feature type="region of interest" description="Disordered" evidence="1">
    <location>
        <begin position="93"/>
        <end position="152"/>
    </location>
</feature>
<dbReference type="PROSITE" id="PS50092">
    <property type="entry name" value="TSP1"/>
    <property type="match status" value="1"/>
</dbReference>
<feature type="compositionally biased region" description="Basic and acidic residues" evidence="1">
    <location>
        <begin position="59"/>
        <end position="72"/>
    </location>
</feature>
<dbReference type="AlphaFoldDB" id="A0A7R9ABY0"/>
<organism evidence="3">
    <name type="scientific">Darwinula stevensoni</name>
    <dbReference type="NCBI Taxonomy" id="69355"/>
    <lineage>
        <taxon>Eukaryota</taxon>
        <taxon>Metazoa</taxon>
        <taxon>Ecdysozoa</taxon>
        <taxon>Arthropoda</taxon>
        <taxon>Crustacea</taxon>
        <taxon>Oligostraca</taxon>
        <taxon>Ostracoda</taxon>
        <taxon>Podocopa</taxon>
        <taxon>Podocopida</taxon>
        <taxon>Darwinulocopina</taxon>
        <taxon>Darwinuloidea</taxon>
        <taxon>Darwinulidae</taxon>
        <taxon>Darwinula</taxon>
    </lineage>
</organism>
<dbReference type="Pfam" id="PF24311">
    <property type="entry name" value="THSD1_D3"/>
    <property type="match status" value="1"/>
</dbReference>
<feature type="compositionally biased region" description="Basic and acidic residues" evidence="1">
    <location>
        <begin position="131"/>
        <end position="144"/>
    </location>
</feature>
<dbReference type="PANTHER" id="PTHR16311">
    <property type="entry name" value="THROMBOSPONDIN TYPE I DOMAIN-CONTAINING 1"/>
    <property type="match status" value="1"/>
</dbReference>
<dbReference type="OrthoDB" id="446173at2759"/>
<reference evidence="3" key="1">
    <citation type="submission" date="2020-11" db="EMBL/GenBank/DDBJ databases">
        <authorList>
            <person name="Tran Van P."/>
        </authorList>
    </citation>
    <scope>NUCLEOTIDE SEQUENCE</scope>
</reference>
<dbReference type="GO" id="GO:0071944">
    <property type="term" value="C:cell periphery"/>
    <property type="evidence" value="ECO:0007669"/>
    <property type="project" value="TreeGrafter"/>
</dbReference>
<dbReference type="InterPro" id="IPR038877">
    <property type="entry name" value="THSD1"/>
</dbReference>
<dbReference type="EMBL" id="LR902835">
    <property type="protein sequence ID" value="CAD7251152.1"/>
    <property type="molecule type" value="Genomic_DNA"/>
</dbReference>
<keyword evidence="4" id="KW-1185">Reference proteome</keyword>
<evidence type="ECO:0000313" key="4">
    <source>
        <dbReference type="Proteomes" id="UP000677054"/>
    </source>
</evidence>
<dbReference type="SMART" id="SM00209">
    <property type="entry name" value="TSP1"/>
    <property type="match status" value="1"/>
</dbReference>
<dbReference type="PANTHER" id="PTHR16311:SF3">
    <property type="entry name" value="THROMBOSPONDIN TYPE-1 DOMAIN-CONTAINING PROTEIN 1"/>
    <property type="match status" value="1"/>
</dbReference>
<dbReference type="Pfam" id="PF00090">
    <property type="entry name" value="TSP_1"/>
    <property type="match status" value="1"/>
</dbReference>
<dbReference type="InterPro" id="IPR056219">
    <property type="entry name" value="THSD1_D3"/>
</dbReference>
<dbReference type="InterPro" id="IPR036383">
    <property type="entry name" value="TSP1_rpt_sf"/>
</dbReference>
<accession>A0A7R9ABY0</accession>
<evidence type="ECO:0000256" key="1">
    <source>
        <dbReference type="SAM" id="MobiDB-lite"/>
    </source>
</evidence>
<dbReference type="SUPFAM" id="SSF82895">
    <property type="entry name" value="TSP-1 type 1 repeat"/>
    <property type="match status" value="1"/>
</dbReference>